<dbReference type="AlphaFoldDB" id="C0ECC0"/>
<feature type="domain" description="Bacterial sugar transferase" evidence="7">
    <location>
        <begin position="285"/>
        <end position="465"/>
    </location>
</feature>
<dbReference type="InterPro" id="IPR017475">
    <property type="entry name" value="EPS_sugar_tfrase"/>
</dbReference>
<evidence type="ECO:0000313" key="8">
    <source>
        <dbReference type="EMBL" id="EEG30921.1"/>
    </source>
</evidence>
<reference evidence="8 9" key="2">
    <citation type="submission" date="2009-02" db="EMBL/GenBank/DDBJ databases">
        <title>Draft genome sequence of Clostridium methylpentosum (DSM 5476).</title>
        <authorList>
            <person name="Sudarsanam P."/>
            <person name="Ley R."/>
            <person name="Guruge J."/>
            <person name="Turnbaugh P.J."/>
            <person name="Mahowald M."/>
            <person name="Liep D."/>
            <person name="Gordon J."/>
        </authorList>
    </citation>
    <scope>NUCLEOTIDE SEQUENCE [LARGE SCALE GENOMIC DNA]</scope>
    <source>
        <strain evidence="8 9">DSM 5476</strain>
    </source>
</reference>
<keyword evidence="4" id="KW-0812">Transmembrane</keyword>
<dbReference type="PANTHER" id="PTHR30576">
    <property type="entry name" value="COLANIC BIOSYNTHESIS UDP-GLUCOSE LIPID CARRIER TRANSFERASE"/>
    <property type="match status" value="1"/>
</dbReference>
<dbReference type="InterPro" id="IPR003362">
    <property type="entry name" value="Bact_transf"/>
</dbReference>
<evidence type="ECO:0000256" key="3">
    <source>
        <dbReference type="ARBA" id="ARBA00022679"/>
    </source>
</evidence>
<sequence>MKLFLKRFEKTYLFLIKALLLASLFVTFFGFYMQMLPQLEGLNRTSVVSFVTFLLSIILFIRIYGGFSIGERKSRPIVNTMFLATLMADFITFIITYIMGISTVHYHDYLTGQTALPGPPPVRFSDFIGFYFTERVLPGLGLLVIVLLVQVLLINAFTYFGNFVYFKVNDPRKALIIYHDENEIPNLLLKISKYRKQWVVNRLIQYDDPAVRKEIVANEAVFFADVPKNERSQLVEYCYKHNKDIFVCPDVSDIILNHADHLMLDDTTVFASTTRGMSFEQLVIKRLCDILFSVVFILITSPIMIAVSIAIKAYDHGPVLYKQKRLTKGGREFNVLKFRSMIVDAEKKTGAMLSTENDSRITPVGKWIRRFRVDELPQLFNILKGDMSVVGPRPERLEIAEEYEKDLPEFRYRLKVQAGLTGLAQIMSKYNTAPKDKLALDLVYIEQYSIWLDIKLMLQTLVVFVKSDSTEGVHEEEAVPDLPEKQNEE</sequence>
<comment type="caution">
    <text evidence="8">The sequence shown here is derived from an EMBL/GenBank/DDBJ whole genome shotgun (WGS) entry which is preliminary data.</text>
</comment>
<comment type="similarity">
    <text evidence="2">Belongs to the bacterial sugar transferase family.</text>
</comment>
<comment type="subcellular location">
    <subcellularLocation>
        <location evidence="1">Membrane</location>
        <topology evidence="1">Multi-pass membrane protein</topology>
    </subcellularLocation>
</comment>
<keyword evidence="6" id="KW-0472">Membrane</keyword>
<evidence type="ECO:0000256" key="5">
    <source>
        <dbReference type="ARBA" id="ARBA00022989"/>
    </source>
</evidence>
<proteinExistence type="inferred from homology"/>
<organism evidence="8 9">
    <name type="scientific">[Clostridium] methylpentosum DSM 5476</name>
    <dbReference type="NCBI Taxonomy" id="537013"/>
    <lineage>
        <taxon>Bacteria</taxon>
        <taxon>Bacillati</taxon>
        <taxon>Bacillota</taxon>
        <taxon>Clostridia</taxon>
        <taxon>Eubacteriales</taxon>
        <taxon>Oscillospiraceae</taxon>
        <taxon>Oscillospiraceae incertae sedis</taxon>
    </lineage>
</organism>
<evidence type="ECO:0000256" key="1">
    <source>
        <dbReference type="ARBA" id="ARBA00004141"/>
    </source>
</evidence>
<dbReference type="Pfam" id="PF02397">
    <property type="entry name" value="Bac_transf"/>
    <property type="match status" value="1"/>
</dbReference>
<protein>
    <submittedName>
        <fullName evidence="8">Exopolysaccharide biosynthesis polyprenyl glycosylphosphotransferase</fullName>
    </submittedName>
</protein>
<dbReference type="GO" id="GO:0016020">
    <property type="term" value="C:membrane"/>
    <property type="evidence" value="ECO:0007669"/>
    <property type="project" value="UniProtKB-SubCell"/>
</dbReference>
<accession>C0ECC0</accession>
<dbReference type="HOGENOM" id="CLU_024920_0_0_9"/>
<dbReference type="Proteomes" id="UP000003340">
    <property type="component" value="Unassembled WGS sequence"/>
</dbReference>
<dbReference type="NCBIfam" id="TIGR03025">
    <property type="entry name" value="EPS_sugtrans"/>
    <property type="match status" value="1"/>
</dbReference>
<keyword evidence="9" id="KW-1185">Reference proteome</keyword>
<dbReference type="STRING" id="537013.CLOSTMETH_01489"/>
<gene>
    <name evidence="8" type="ORF">CLOSTMETH_01489</name>
</gene>
<dbReference type="eggNOG" id="COG2148">
    <property type="taxonomic scope" value="Bacteria"/>
</dbReference>
<dbReference type="PANTHER" id="PTHR30576:SF0">
    <property type="entry name" value="UNDECAPRENYL-PHOSPHATE N-ACETYLGALACTOSAMINYL 1-PHOSPHATE TRANSFERASE-RELATED"/>
    <property type="match status" value="1"/>
</dbReference>
<reference evidence="8 9" key="1">
    <citation type="submission" date="2009-01" db="EMBL/GenBank/DDBJ databases">
        <authorList>
            <person name="Fulton L."/>
            <person name="Clifton S."/>
            <person name="Fulton B."/>
            <person name="Xu J."/>
            <person name="Minx P."/>
            <person name="Pepin K.H."/>
            <person name="Johnson M."/>
            <person name="Bhonagiri V."/>
            <person name="Nash W.E."/>
            <person name="Mardis E.R."/>
            <person name="Wilson R.K."/>
        </authorList>
    </citation>
    <scope>NUCLEOTIDE SEQUENCE [LARGE SCALE GENOMIC DNA]</scope>
    <source>
        <strain evidence="8 9">DSM 5476</strain>
    </source>
</reference>
<dbReference type="EMBL" id="ACEC01000047">
    <property type="protein sequence ID" value="EEG30921.1"/>
    <property type="molecule type" value="Genomic_DNA"/>
</dbReference>
<evidence type="ECO:0000256" key="2">
    <source>
        <dbReference type="ARBA" id="ARBA00006464"/>
    </source>
</evidence>
<name>C0ECC0_9FIRM</name>
<evidence type="ECO:0000256" key="6">
    <source>
        <dbReference type="ARBA" id="ARBA00023136"/>
    </source>
</evidence>
<evidence type="ECO:0000256" key="4">
    <source>
        <dbReference type="ARBA" id="ARBA00022692"/>
    </source>
</evidence>
<dbReference type="GO" id="GO:0016780">
    <property type="term" value="F:phosphotransferase activity, for other substituted phosphate groups"/>
    <property type="evidence" value="ECO:0007669"/>
    <property type="project" value="TreeGrafter"/>
</dbReference>
<keyword evidence="5" id="KW-1133">Transmembrane helix</keyword>
<keyword evidence="3 8" id="KW-0808">Transferase</keyword>
<evidence type="ECO:0000313" key="9">
    <source>
        <dbReference type="Proteomes" id="UP000003340"/>
    </source>
</evidence>
<evidence type="ECO:0000259" key="7">
    <source>
        <dbReference type="Pfam" id="PF02397"/>
    </source>
</evidence>